<evidence type="ECO:0000313" key="3">
    <source>
        <dbReference type="Proteomes" id="UP000245423"/>
    </source>
</evidence>
<dbReference type="EMBL" id="LT669839">
    <property type="protein sequence ID" value="SHD76164.1"/>
    <property type="molecule type" value="Genomic_DNA"/>
</dbReference>
<dbReference type="OrthoDB" id="1705475at2"/>
<protein>
    <submittedName>
        <fullName evidence="2">Uncharacterized protein</fullName>
    </submittedName>
</protein>
<evidence type="ECO:0000313" key="2">
    <source>
        <dbReference type="EMBL" id="SHD76164.1"/>
    </source>
</evidence>
<name>M1Z6P7_9FIRM</name>
<dbReference type="RefSeq" id="WP_005582930.1">
    <property type="nucleotide sequence ID" value="NZ_LT669839.1"/>
</dbReference>
<keyword evidence="3" id="KW-1185">Reference proteome</keyword>
<sequence length="418" mass="49709">MSMEYTYFRKYIILKNDYTNISNINPKGYAKVEIRGNKGIINFNVENCEKEEYYRVYLLKEENGQVYEEDLGRIFADDHGRLRRDITLNLRELESKGFSIDKIDAILIRRGIYVLLGGYIDKDNKVLDRSIKRLLSEEKQEIDVEEAFDLLEEELIEEEKLIEEEIIEEDVEQDVQKDFHLPEEELIDEEIVDTVQVLDHQEQEAIEEEIIEEEVQEEVFEEPSLDKLEAAEDNVGEGTDLQEEEPETTVDGKDPYMESYESLEYARRLHHRNQMTKYILSILRFFPQVQPLKIYLHNYSWWRIEDDGTEPYRGFLPYYNYLMSSDYKYPFLHNSATCMNQIRKYGHYLFGLYKEGKETKYYVYGVPGKFTQEEHPFKGITGFNTWYDSLDGIGYWILYIDPITGKVIYPINPMVPSY</sequence>
<organism evidence="2 3">
    <name type="scientific">[Clostridium] ultunense Esp</name>
    <dbReference type="NCBI Taxonomy" id="1288971"/>
    <lineage>
        <taxon>Bacteria</taxon>
        <taxon>Bacillati</taxon>
        <taxon>Bacillota</taxon>
        <taxon>Tissierellia</taxon>
        <taxon>Tissierellales</taxon>
        <taxon>Tepidimicrobiaceae</taxon>
        <taxon>Schnuerera</taxon>
    </lineage>
</organism>
<dbReference type="AlphaFoldDB" id="M1Z6P7"/>
<dbReference type="HOGENOM" id="CLU_032034_0_0_9"/>
<dbReference type="Proteomes" id="UP000245423">
    <property type="component" value="Chromosome 1"/>
</dbReference>
<feature type="region of interest" description="Disordered" evidence="1">
    <location>
        <begin position="227"/>
        <end position="255"/>
    </location>
</feature>
<gene>
    <name evidence="2" type="ORF">CUESP1_0784</name>
</gene>
<reference evidence="2 3" key="1">
    <citation type="submission" date="2016-11" db="EMBL/GenBank/DDBJ databases">
        <authorList>
            <person name="Manzoor S."/>
        </authorList>
    </citation>
    <scope>NUCLEOTIDE SEQUENCE [LARGE SCALE GENOMIC DNA]</scope>
    <source>
        <strain evidence="2">Clostridium ultunense strain Esp</strain>
    </source>
</reference>
<proteinExistence type="predicted"/>
<feature type="compositionally biased region" description="Acidic residues" evidence="1">
    <location>
        <begin position="231"/>
        <end position="248"/>
    </location>
</feature>
<evidence type="ECO:0000256" key="1">
    <source>
        <dbReference type="SAM" id="MobiDB-lite"/>
    </source>
</evidence>
<accession>M1Z6P7</accession>